<dbReference type="NCBIfam" id="NF041800">
    <property type="entry name" value="Hsp20"/>
    <property type="match status" value="1"/>
</dbReference>
<dbReference type="OrthoDB" id="26084at2157"/>
<feature type="domain" description="CS" evidence="4">
    <location>
        <begin position="79"/>
        <end position="169"/>
    </location>
</feature>
<evidence type="ECO:0000313" key="6">
    <source>
        <dbReference type="Proteomes" id="UP000024332"/>
    </source>
</evidence>
<dbReference type="InterPro" id="IPR008978">
    <property type="entry name" value="HSP20-like_chaperone"/>
</dbReference>
<protein>
    <submittedName>
        <fullName evidence="5">Heat-shock protein Hsp20</fullName>
    </submittedName>
</protein>
<dbReference type="InterPro" id="IPR002068">
    <property type="entry name" value="A-crystallin/Hsp20_dom"/>
</dbReference>
<dbReference type="AlphaFoldDB" id="A0A031LSN7"/>
<evidence type="ECO:0000256" key="1">
    <source>
        <dbReference type="PROSITE-ProRule" id="PRU00285"/>
    </source>
</evidence>
<dbReference type="PROSITE" id="PS01031">
    <property type="entry name" value="SHSP"/>
    <property type="match status" value="1"/>
</dbReference>
<dbReference type="Proteomes" id="UP000024332">
    <property type="component" value="Unassembled WGS sequence"/>
</dbReference>
<dbReference type="Pfam" id="PF00011">
    <property type="entry name" value="HSP20"/>
    <property type="match status" value="1"/>
</dbReference>
<reference evidence="5 6" key="1">
    <citation type="submission" date="2014-03" db="EMBL/GenBank/DDBJ databases">
        <title>Draft genome sequence of the novel thermoacidophilic archaea Acidianus copahuensis ALE1 strain, isolated from Copahue volcanic area in Neuquen Argentina.</title>
        <authorList>
            <person name="Urbieta M.S."/>
            <person name="Rascovan N."/>
            <person name="Castro C."/>
            <person name="Revale S."/>
            <person name="Giaveno M.A."/>
            <person name="Vazquez M.P."/>
            <person name="Donati E.R."/>
        </authorList>
    </citation>
    <scope>NUCLEOTIDE SEQUENCE [LARGE SCALE GENOMIC DNA]</scope>
    <source>
        <strain evidence="5 6">ALE1</strain>
    </source>
</reference>
<organism evidence="5 6">
    <name type="scientific">Candidatus Acidianus copahuensis</name>
    <dbReference type="NCBI Taxonomy" id="1160895"/>
    <lineage>
        <taxon>Archaea</taxon>
        <taxon>Thermoproteota</taxon>
        <taxon>Thermoprotei</taxon>
        <taxon>Sulfolobales</taxon>
        <taxon>Sulfolobaceae</taxon>
        <taxon>Acidianus</taxon>
    </lineage>
</organism>
<dbReference type="STRING" id="1160895.CM19_03110"/>
<evidence type="ECO:0000256" key="2">
    <source>
        <dbReference type="RuleBase" id="RU003616"/>
    </source>
</evidence>
<dbReference type="PANTHER" id="PTHR11527">
    <property type="entry name" value="HEAT-SHOCK PROTEIN 20 FAMILY MEMBER"/>
    <property type="match status" value="1"/>
</dbReference>
<dbReference type="PROSITE" id="PS51203">
    <property type="entry name" value="CS"/>
    <property type="match status" value="1"/>
</dbReference>
<dbReference type="SUPFAM" id="SSF49764">
    <property type="entry name" value="HSP20-like chaperones"/>
    <property type="match status" value="1"/>
</dbReference>
<dbReference type="EMBL" id="JFZT01000019">
    <property type="protein sequence ID" value="EZQ10836.1"/>
    <property type="molecule type" value="Genomic_DNA"/>
</dbReference>
<accession>A0A031LSN7</accession>
<proteinExistence type="inferred from homology"/>
<comment type="caution">
    <text evidence="5">The sequence shown here is derived from an EMBL/GenBank/DDBJ whole genome shotgun (WGS) entry which is preliminary data.</text>
</comment>
<dbReference type="CDD" id="cd06464">
    <property type="entry name" value="ACD_sHsps-like"/>
    <property type="match status" value="1"/>
</dbReference>
<comment type="similarity">
    <text evidence="1 2">Belongs to the small heat shock protein (HSP20) family.</text>
</comment>
<evidence type="ECO:0000259" key="3">
    <source>
        <dbReference type="PROSITE" id="PS01031"/>
    </source>
</evidence>
<dbReference type="Gene3D" id="2.60.40.790">
    <property type="match status" value="1"/>
</dbReference>
<gene>
    <name evidence="5" type="ORF">CM19_03110</name>
</gene>
<sequence>MPGKKKYSDIFDYFDEWINEIEREFEETEKRLLSEAQKGDKNGPYVYGFSVTIGPDGKPVVEEFGNIKRAGNRPLISEEREPLVDVIEKGEEVRLIAEMPGVDKENIKVKVNDNVIVLSAQQGDKKYYKEVELPSPVDESSAKANYKNGVLEIVFKKKAAVQGKEIKVE</sequence>
<dbReference type="InterPro" id="IPR031107">
    <property type="entry name" value="Small_HSP"/>
</dbReference>
<keyword evidence="6" id="KW-1185">Reference proteome</keyword>
<evidence type="ECO:0000313" key="5">
    <source>
        <dbReference type="EMBL" id="EZQ10836.1"/>
    </source>
</evidence>
<feature type="domain" description="SHSP" evidence="3">
    <location>
        <begin position="74"/>
        <end position="169"/>
    </location>
</feature>
<dbReference type="InterPro" id="IPR007052">
    <property type="entry name" value="CS_dom"/>
</dbReference>
<dbReference type="RefSeq" id="WP_048098935.1">
    <property type="nucleotide sequence ID" value="NZ_JFZT01000019.1"/>
</dbReference>
<evidence type="ECO:0000259" key="4">
    <source>
        <dbReference type="PROSITE" id="PS51203"/>
    </source>
</evidence>
<name>A0A031LSN7_9CREN</name>